<dbReference type="Proteomes" id="UP001147653">
    <property type="component" value="Unassembled WGS sequence"/>
</dbReference>
<organism evidence="2 3">
    <name type="scientific">Solirubrobacter phytolaccae</name>
    <dbReference type="NCBI Taxonomy" id="1404360"/>
    <lineage>
        <taxon>Bacteria</taxon>
        <taxon>Bacillati</taxon>
        <taxon>Actinomycetota</taxon>
        <taxon>Thermoleophilia</taxon>
        <taxon>Solirubrobacterales</taxon>
        <taxon>Solirubrobacteraceae</taxon>
        <taxon>Solirubrobacter</taxon>
    </lineage>
</organism>
<keyword evidence="1" id="KW-0812">Transmembrane</keyword>
<accession>A0A9X3S726</accession>
<name>A0A9X3S726_9ACTN</name>
<comment type="caution">
    <text evidence="2">The sequence shown here is derived from an EMBL/GenBank/DDBJ whole genome shotgun (WGS) entry which is preliminary data.</text>
</comment>
<dbReference type="RefSeq" id="WP_270024889.1">
    <property type="nucleotide sequence ID" value="NZ_JAPDDP010000014.1"/>
</dbReference>
<reference evidence="2" key="1">
    <citation type="submission" date="2022-10" db="EMBL/GenBank/DDBJ databases">
        <title>The WGS of Solirubrobacter phytolaccae KCTC 29190.</title>
        <authorList>
            <person name="Jiang Z."/>
        </authorList>
    </citation>
    <scope>NUCLEOTIDE SEQUENCE</scope>
    <source>
        <strain evidence="2">KCTC 29190</strain>
    </source>
</reference>
<evidence type="ECO:0000313" key="2">
    <source>
        <dbReference type="EMBL" id="MDA0180574.1"/>
    </source>
</evidence>
<feature type="transmembrane region" description="Helical" evidence="1">
    <location>
        <begin position="30"/>
        <end position="52"/>
    </location>
</feature>
<keyword evidence="3" id="KW-1185">Reference proteome</keyword>
<keyword evidence="1" id="KW-0472">Membrane</keyword>
<keyword evidence="1" id="KW-1133">Transmembrane helix</keyword>
<sequence>MPGPEPPVTNGLQIDQSLEFQRRFRRVQKLAWRVLALLPVAAVAGLFGGGLFSQTTAGSAGATVSYERFGRRSVDTQLEVTVARARRPVAVSVSRAFLDGYDVSEVRPPAERVTAHADRLVFDFTALAGASVSFTLTPKRLGSGRGTVTVAGSRPVRVHQFVYP</sequence>
<evidence type="ECO:0000313" key="3">
    <source>
        <dbReference type="Proteomes" id="UP001147653"/>
    </source>
</evidence>
<dbReference type="EMBL" id="JAPDDP010000014">
    <property type="protein sequence ID" value="MDA0180574.1"/>
    <property type="molecule type" value="Genomic_DNA"/>
</dbReference>
<dbReference type="AlphaFoldDB" id="A0A9X3S726"/>
<gene>
    <name evidence="2" type="ORF">OJ997_09745</name>
</gene>
<protein>
    <submittedName>
        <fullName evidence="2">Uncharacterized protein</fullName>
    </submittedName>
</protein>
<evidence type="ECO:0000256" key="1">
    <source>
        <dbReference type="SAM" id="Phobius"/>
    </source>
</evidence>
<proteinExistence type="predicted"/>